<gene>
    <name evidence="5" type="ORF">LODBEIA_P58010</name>
</gene>
<dbReference type="PROSITE" id="PS50213">
    <property type="entry name" value="FAS1"/>
    <property type="match status" value="1"/>
</dbReference>
<sequence length="1051" mass="117927">MVLCSRFTRSLRALFESLILLLFLFNPTECHALGVGIGVDAATTTASKSSSAVPEPTPSVMVDILSSQPQFSYFLRHLQRKGMIPELNLMQNVTLLAPVNSAFVGMDASDDLVPGMNQLLRYVVNQTVVIGNLSNEEVVYDSLYQDRQGDVYPIRVREDGDEYVVDEVASIVEPDLYAKHQWSYIQGIDHLLPLKSSLCDVLMGEEIPEISLVNKIFQSLFDDEDEDNDDDDDDDDEAGSLRKNKKSKNKKNKKTKKNPGKKPKPIPKTCDEFLHGVGTMVIPSDSLLRNSLDELQLEYYLANAEEEFFDSSEEAILEVKLDTLDLFKNLMFSGYIDGVNGTTSKSTSFAGRKHQFIYKGKGVELGKKFHSSQTHVLSNGIIQIFDEGEWFFDRLDIPTAEMIARKALYAKHYSNFVSELNFRSLDYLIDGSVANQTILVDIDSRDDIGDESEIESNSFSLKQEFLYHFIDGLVDFRHHEHHLVDTKLCSKKKLGTCYKMKISKYTEGGEDEGGEGVREVVKVGDGIKISDVISIQNHSQIYIATEEISTPMNLKHALGDLMSTGAIPRHLEGIKIDREGCLRTLNYLNTFNLYSLDDNEKGYSIFLPCGATDSKNAGVWDGMGLVLKYLENNPLLFQEIIQGMFLEDLIYSNFKNQGIFKNMNGRDVAIRSLNIKNEINHLQFEQDEPISMPLNSDILFNQGVIHVINEVLLPSTFHVPIQELIKTTADPQLPQFDFANLLATFPKLASLLTGKKPFSVLIPTAESLESFNKTAASADLFDFLCFHLIANEEVHKIIDCINGEISDDLILTNLTNGALVCKHGQGSNKVYLSFKKLNGTEDEKIVHGVSYNKDQEVRILSHGCTSPEYKNNFKNASCVFLLDKPLNLEWFDDSKKDPFLHVHLGWVSVGIGIILGLTIFGAVMLGLLICVGRRDKRRRSSHDNEIPRMDSGFMSVLTDDDDYIPYDRGYETDIDLLRSEADALLPNHVKKKRKIRPIDYGSTKTENRNGPSSASGNKDQVTQATLPRDIGANGVKKTLNRDRNIPGVTQF</sequence>
<evidence type="ECO:0000313" key="6">
    <source>
        <dbReference type="Proteomes" id="UP001497383"/>
    </source>
</evidence>
<feature type="transmembrane region" description="Helical" evidence="2">
    <location>
        <begin position="904"/>
        <end position="931"/>
    </location>
</feature>
<feature type="compositionally biased region" description="Acidic residues" evidence="1">
    <location>
        <begin position="223"/>
        <end position="238"/>
    </location>
</feature>
<evidence type="ECO:0000256" key="2">
    <source>
        <dbReference type="SAM" id="Phobius"/>
    </source>
</evidence>
<keyword evidence="3" id="KW-0732">Signal</keyword>
<reference evidence="5 6" key="1">
    <citation type="submission" date="2024-03" db="EMBL/GenBank/DDBJ databases">
        <authorList>
            <person name="Brejova B."/>
        </authorList>
    </citation>
    <scope>NUCLEOTIDE SEQUENCE [LARGE SCALE GENOMIC DNA]</scope>
    <source>
        <strain evidence="5 6">CBS 14171</strain>
    </source>
</reference>
<feature type="domain" description="FAS1" evidence="4">
    <location>
        <begin position="58"/>
        <end position="192"/>
    </location>
</feature>
<keyword evidence="2" id="KW-0812">Transmembrane</keyword>
<dbReference type="Proteomes" id="UP001497383">
    <property type="component" value="Chromosome 8"/>
</dbReference>
<feature type="compositionally biased region" description="Basic residues" evidence="1">
    <location>
        <begin position="242"/>
        <end position="265"/>
    </location>
</feature>
<dbReference type="InterPro" id="IPR050904">
    <property type="entry name" value="Adhesion/Biosynth-related"/>
</dbReference>
<feature type="region of interest" description="Disordered" evidence="1">
    <location>
        <begin position="223"/>
        <end position="269"/>
    </location>
</feature>
<evidence type="ECO:0000256" key="1">
    <source>
        <dbReference type="SAM" id="MobiDB-lite"/>
    </source>
</evidence>
<feature type="compositionally biased region" description="Polar residues" evidence="1">
    <location>
        <begin position="1002"/>
        <end position="1025"/>
    </location>
</feature>
<accession>A0ABP0ZTX7</accession>
<dbReference type="SUPFAM" id="SSF82153">
    <property type="entry name" value="FAS1 domain"/>
    <property type="match status" value="2"/>
</dbReference>
<dbReference type="EMBL" id="OZ022412">
    <property type="protein sequence ID" value="CAK9441993.1"/>
    <property type="molecule type" value="Genomic_DNA"/>
</dbReference>
<dbReference type="InterPro" id="IPR000782">
    <property type="entry name" value="FAS1_domain"/>
</dbReference>
<dbReference type="SMART" id="SM00554">
    <property type="entry name" value="FAS1"/>
    <property type="match status" value="1"/>
</dbReference>
<feature type="signal peptide" evidence="3">
    <location>
        <begin position="1"/>
        <end position="32"/>
    </location>
</feature>
<dbReference type="Pfam" id="PF02469">
    <property type="entry name" value="Fasciclin"/>
    <property type="match status" value="1"/>
</dbReference>
<evidence type="ECO:0000259" key="4">
    <source>
        <dbReference type="PROSITE" id="PS50213"/>
    </source>
</evidence>
<evidence type="ECO:0000313" key="5">
    <source>
        <dbReference type="EMBL" id="CAK9441993.1"/>
    </source>
</evidence>
<proteinExistence type="predicted"/>
<organism evidence="5 6">
    <name type="scientific">Lodderomyces beijingensis</name>
    <dbReference type="NCBI Taxonomy" id="1775926"/>
    <lineage>
        <taxon>Eukaryota</taxon>
        <taxon>Fungi</taxon>
        <taxon>Dikarya</taxon>
        <taxon>Ascomycota</taxon>
        <taxon>Saccharomycotina</taxon>
        <taxon>Pichiomycetes</taxon>
        <taxon>Debaryomycetaceae</taxon>
        <taxon>Candida/Lodderomyces clade</taxon>
        <taxon>Lodderomyces</taxon>
    </lineage>
</organism>
<dbReference type="RefSeq" id="XP_066832739.1">
    <property type="nucleotide sequence ID" value="XM_066976174.1"/>
</dbReference>
<protein>
    <recommendedName>
        <fullName evidence="4">FAS1 domain-containing protein</fullName>
    </recommendedName>
</protein>
<dbReference type="Gene3D" id="2.30.180.10">
    <property type="entry name" value="FAS1 domain"/>
    <property type="match status" value="2"/>
</dbReference>
<keyword evidence="2" id="KW-1133">Transmembrane helix</keyword>
<keyword evidence="2" id="KW-0472">Membrane</keyword>
<dbReference type="PANTHER" id="PTHR10900:SF77">
    <property type="entry name" value="FI19380P1"/>
    <property type="match status" value="1"/>
</dbReference>
<dbReference type="InterPro" id="IPR036378">
    <property type="entry name" value="FAS1_dom_sf"/>
</dbReference>
<dbReference type="PANTHER" id="PTHR10900">
    <property type="entry name" value="PERIOSTIN-RELATED"/>
    <property type="match status" value="1"/>
</dbReference>
<feature type="region of interest" description="Disordered" evidence="1">
    <location>
        <begin position="995"/>
        <end position="1033"/>
    </location>
</feature>
<evidence type="ECO:0000256" key="3">
    <source>
        <dbReference type="SAM" id="SignalP"/>
    </source>
</evidence>
<dbReference type="GeneID" id="92210997"/>
<keyword evidence="6" id="KW-1185">Reference proteome</keyword>
<feature type="chain" id="PRO_5047401817" description="FAS1 domain-containing protein" evidence="3">
    <location>
        <begin position="33"/>
        <end position="1051"/>
    </location>
</feature>
<name>A0ABP0ZTX7_9ASCO</name>